<dbReference type="Pfam" id="PF03745">
    <property type="entry name" value="DUF309"/>
    <property type="match status" value="1"/>
</dbReference>
<proteinExistence type="predicted"/>
<protein>
    <submittedName>
        <fullName evidence="1">DUF309 domain-containing protein</fullName>
    </submittedName>
</protein>
<organism evidence="1 4">
    <name type="scientific">Natronoglomus mannanivorans</name>
    <dbReference type="NCBI Taxonomy" id="2979990"/>
    <lineage>
        <taxon>Archaea</taxon>
        <taxon>Methanobacteriati</taxon>
        <taxon>Methanobacteriota</taxon>
        <taxon>Stenosarchaea group</taxon>
        <taxon>Halobacteria</taxon>
        <taxon>Halobacteriales</taxon>
        <taxon>Natrialbaceae</taxon>
        <taxon>Natronoglomus</taxon>
    </lineage>
</organism>
<keyword evidence="3" id="KW-1185">Reference proteome</keyword>
<dbReference type="Proteomes" id="UP001320972">
    <property type="component" value="Unassembled WGS sequence"/>
</dbReference>
<dbReference type="PANTHER" id="PTHR34796">
    <property type="entry name" value="EXPRESSED PROTEIN"/>
    <property type="match status" value="1"/>
</dbReference>
<dbReference type="RefSeq" id="WP_338002921.1">
    <property type="nucleotide sequence ID" value="NZ_JAOPKA010000003.1"/>
</dbReference>
<dbReference type="InterPro" id="IPR005500">
    <property type="entry name" value="DUF309"/>
</dbReference>
<accession>A0AAP2YYE9</accession>
<dbReference type="PANTHER" id="PTHR34796:SF1">
    <property type="entry name" value="EXPRESSED PROTEIN"/>
    <property type="match status" value="1"/>
</dbReference>
<dbReference type="Proteomes" id="UP001321018">
    <property type="component" value="Unassembled WGS sequence"/>
</dbReference>
<gene>
    <name evidence="2" type="ORF">OB955_12665</name>
    <name evidence="1" type="ORF">OB960_06705</name>
</gene>
<evidence type="ECO:0000313" key="2">
    <source>
        <dbReference type="EMBL" id="MCU4973589.1"/>
    </source>
</evidence>
<dbReference type="AlphaFoldDB" id="A0AAP2YYE9"/>
<dbReference type="EMBL" id="JAOPKA010000003">
    <property type="protein sequence ID" value="MCU4741088.1"/>
    <property type="molecule type" value="Genomic_DNA"/>
</dbReference>
<dbReference type="Gene3D" id="1.10.3450.10">
    <property type="entry name" value="TTHA0068-like"/>
    <property type="match status" value="1"/>
</dbReference>
<comment type="caution">
    <text evidence="1">The sequence shown here is derived from an EMBL/GenBank/DDBJ whole genome shotgun (WGS) entry which is preliminary data.</text>
</comment>
<evidence type="ECO:0000313" key="3">
    <source>
        <dbReference type="Proteomes" id="UP001320972"/>
    </source>
</evidence>
<evidence type="ECO:0000313" key="1">
    <source>
        <dbReference type="EMBL" id="MCU4741088.1"/>
    </source>
</evidence>
<dbReference type="SUPFAM" id="SSF140663">
    <property type="entry name" value="TTHA0068-like"/>
    <property type="match status" value="1"/>
</dbReference>
<reference evidence="1 3" key="1">
    <citation type="submission" date="2022-09" db="EMBL/GenBank/DDBJ databases">
        <title>Enrichment on poylsaccharides allowed isolation of novel metabolic and taxonomic groups of Haloarchaea.</title>
        <authorList>
            <person name="Sorokin D.Y."/>
            <person name="Elcheninov A.G."/>
            <person name="Khizhniak T.V."/>
            <person name="Kolganova T.V."/>
            <person name="Kublanov I.V."/>
        </authorList>
    </citation>
    <scope>NUCLEOTIDE SEQUENCE</scope>
    <source>
        <strain evidence="2 3">AArc-m2/3/4</strain>
        <strain evidence="1">AArc-xg1-1</strain>
    </source>
</reference>
<dbReference type="InterPro" id="IPR023203">
    <property type="entry name" value="TTHA0068_sf"/>
</dbReference>
<evidence type="ECO:0000313" key="4">
    <source>
        <dbReference type="Proteomes" id="UP001321018"/>
    </source>
</evidence>
<name>A0AAP2YYE9_9EURY</name>
<sequence length="204" mass="22678">MRDPLRAGIAIYNDGYYHAAHDAWEARWLECESGTPDERLLHGLIQFTAAIYHAHNGNWEGATGLAESAGDYLAGLPTEYRDVALEPVRTLLETLASDPEVVERRPPLPLEHEGTMPGLADLSLAATTIAAPILAEDLGFDEEPIERAIEYAKTDLEAGRDDSRFVSLVVDFVREADHRGIVYQRLTGHVERRTAKERDVEGLF</sequence>
<dbReference type="EMBL" id="JAOPKB010000007">
    <property type="protein sequence ID" value="MCU4973589.1"/>
    <property type="molecule type" value="Genomic_DNA"/>
</dbReference>